<dbReference type="CDD" id="cd09113">
    <property type="entry name" value="PLDc_ymdC_like_2"/>
    <property type="match status" value="1"/>
</dbReference>
<evidence type="ECO:0000313" key="3">
    <source>
        <dbReference type="Proteomes" id="UP000298050"/>
    </source>
</evidence>
<dbReference type="PROSITE" id="PS50035">
    <property type="entry name" value="PLD"/>
    <property type="match status" value="2"/>
</dbReference>
<dbReference type="GO" id="GO:0032049">
    <property type="term" value="P:cardiolipin biosynthetic process"/>
    <property type="evidence" value="ECO:0007669"/>
    <property type="project" value="UniProtKB-ARBA"/>
</dbReference>
<accession>A0A4Z0LX13</accession>
<feature type="domain" description="PLD phosphodiesterase" evidence="1">
    <location>
        <begin position="439"/>
        <end position="466"/>
    </location>
</feature>
<dbReference type="PANTHER" id="PTHR21248:SF12">
    <property type="entry name" value="CARDIOLIPIN SYNTHASE C"/>
    <property type="match status" value="1"/>
</dbReference>
<evidence type="ECO:0000259" key="1">
    <source>
        <dbReference type="PROSITE" id="PS50035"/>
    </source>
</evidence>
<evidence type="ECO:0000313" key="2">
    <source>
        <dbReference type="EMBL" id="TGD71821.1"/>
    </source>
</evidence>
<dbReference type="SUPFAM" id="SSF56024">
    <property type="entry name" value="Phospholipase D/nuclease"/>
    <property type="match status" value="2"/>
</dbReference>
<feature type="domain" description="PLD phosphodiesterase" evidence="1">
    <location>
        <begin position="201"/>
        <end position="228"/>
    </location>
</feature>
<dbReference type="InterPro" id="IPR001736">
    <property type="entry name" value="PLipase_D/transphosphatidylase"/>
</dbReference>
<keyword evidence="3" id="KW-1185">Reference proteome</keyword>
<dbReference type="PANTHER" id="PTHR21248">
    <property type="entry name" value="CARDIOLIPIN SYNTHASE"/>
    <property type="match status" value="1"/>
</dbReference>
<dbReference type="Pfam" id="PF13091">
    <property type="entry name" value="PLDc_2"/>
    <property type="match status" value="2"/>
</dbReference>
<sequence>MKNPGAGGAPVTVRPLLSSETSGPLPLCFPRHPSLPLLSGAVLRALAILCALLLGACTSIPLDYPKTVTTAYPPEQAGPLGELSSSWHEQYPGDSGFLGLSSGRDALGVRLRLIELAQRGIDAQYFLWKPDRAGKLLLSKLLLAADRGVRVRLLLDDIFTPNFDDEMVLLASHPNIDIRLFNPLQRGVFKYPGYLADFKRANRRMHNKSFTVDNNVTIIGGRNIGEEYFDLKTAGTFDDFEMLAVGPVVEQTSASFDAFWNSRLAVPIAAIGSAGDTARVEQWRAAMREEVAPGASGLYAQAHASTMLREIREGQVTLTAAPATLVSDLPQKLKSNPADVAHRTMATEIGRHMLAAQRELLVVTPYFIPLESGAANIEALLARGVRVVIVTNSLASTNHVPVHSAYVRYRKRLLEAGAEIYEIAAATDGEASDWGHSRERLTLHTKAAVIDRTTLIVGSMNFDPRSIQLNSELGLMIRSPLLATDFAGEVGNTVSSAAYRVELDERNKLRWVYLGDGEQYTVSREPQAGFGRRFMAGFYRLLPLEDQL</sequence>
<organism evidence="2 3">
    <name type="scientific">Mangrovimicrobium sediminis</name>
    <dbReference type="NCBI Taxonomy" id="2562682"/>
    <lineage>
        <taxon>Bacteria</taxon>
        <taxon>Pseudomonadati</taxon>
        <taxon>Pseudomonadota</taxon>
        <taxon>Gammaproteobacteria</taxon>
        <taxon>Cellvibrionales</taxon>
        <taxon>Halieaceae</taxon>
        <taxon>Mangrovimicrobium</taxon>
    </lineage>
</organism>
<dbReference type="Gene3D" id="3.30.870.10">
    <property type="entry name" value="Endonuclease Chain A"/>
    <property type="match status" value="2"/>
</dbReference>
<dbReference type="CDD" id="cd09111">
    <property type="entry name" value="PLDc_ymdC_like_1"/>
    <property type="match status" value="1"/>
</dbReference>
<dbReference type="InterPro" id="IPR025202">
    <property type="entry name" value="PLD-like_dom"/>
</dbReference>
<reference evidence="2 3" key="1">
    <citation type="submission" date="2019-04" db="EMBL/GenBank/DDBJ databases">
        <title>Taxonomy of novel Haliea sp. from mangrove soil of West Coast of India.</title>
        <authorList>
            <person name="Verma A."/>
            <person name="Kumar P."/>
            <person name="Krishnamurthi S."/>
        </authorList>
    </citation>
    <scope>NUCLEOTIDE SEQUENCE [LARGE SCALE GENOMIC DNA]</scope>
    <source>
        <strain evidence="2 3">SAOS-164</strain>
    </source>
</reference>
<dbReference type="OrthoDB" id="9814092at2"/>
<proteinExistence type="predicted"/>
<dbReference type="Proteomes" id="UP000298050">
    <property type="component" value="Unassembled WGS sequence"/>
</dbReference>
<protein>
    <submittedName>
        <fullName evidence="2">Phospholipase D family protein</fullName>
    </submittedName>
</protein>
<gene>
    <name evidence="2" type="ORF">E4634_17045</name>
</gene>
<dbReference type="GO" id="GO:0030572">
    <property type="term" value="F:phosphatidyltransferase activity"/>
    <property type="evidence" value="ECO:0007669"/>
    <property type="project" value="UniProtKB-ARBA"/>
</dbReference>
<dbReference type="AlphaFoldDB" id="A0A4Z0LX13"/>
<dbReference type="EMBL" id="SRLE01000012">
    <property type="protein sequence ID" value="TGD71821.1"/>
    <property type="molecule type" value="Genomic_DNA"/>
</dbReference>
<dbReference type="SMART" id="SM00155">
    <property type="entry name" value="PLDc"/>
    <property type="match status" value="2"/>
</dbReference>
<comment type="caution">
    <text evidence="2">The sequence shown here is derived from an EMBL/GenBank/DDBJ whole genome shotgun (WGS) entry which is preliminary data.</text>
</comment>
<name>A0A4Z0LX13_9GAMM</name>